<sequence length="154" mass="16908">MNRRDVLRVAAIPAIVAVSGCSEYVHRARGVDTPVSLIVVNTIDEPVRVTVRVERDGTTVFDGTTEFDDDGTVERIEGDDFRAAEFSEAGTYTLAVEANGAQEQSSTDVSWRYLTDCNYNTLEVLVREDGIDAGLIRTDAGCSFPDTLGKERRQ</sequence>
<dbReference type="EMBL" id="FNLC01000002">
    <property type="protein sequence ID" value="SDQ92636.1"/>
    <property type="molecule type" value="Genomic_DNA"/>
</dbReference>
<keyword evidence="2" id="KW-1185">Reference proteome</keyword>
<gene>
    <name evidence="1" type="ORF">SAMN04489842_1713</name>
</gene>
<proteinExistence type="predicted"/>
<reference evidence="2" key="1">
    <citation type="submission" date="2016-10" db="EMBL/GenBank/DDBJ databases">
        <authorList>
            <person name="Varghese N."/>
            <person name="Submissions S."/>
        </authorList>
    </citation>
    <scope>NUCLEOTIDE SEQUENCE [LARGE SCALE GENOMIC DNA]</scope>
    <source>
        <strain evidence="2">DSM 24767</strain>
    </source>
</reference>
<accession>A0A1H1EWV7</accession>
<protein>
    <submittedName>
        <fullName evidence="1">Uncharacterized protein</fullName>
    </submittedName>
</protein>
<evidence type="ECO:0000313" key="1">
    <source>
        <dbReference type="EMBL" id="SDQ92636.1"/>
    </source>
</evidence>
<dbReference type="STRING" id="1095778.SAMN04489842_1713"/>
<organism evidence="1 2">
    <name type="scientific">Natronobacterium texcoconense</name>
    <dbReference type="NCBI Taxonomy" id="1095778"/>
    <lineage>
        <taxon>Archaea</taxon>
        <taxon>Methanobacteriati</taxon>
        <taxon>Methanobacteriota</taxon>
        <taxon>Stenosarchaea group</taxon>
        <taxon>Halobacteria</taxon>
        <taxon>Halobacteriales</taxon>
        <taxon>Natrialbaceae</taxon>
        <taxon>Natronobacterium</taxon>
    </lineage>
</organism>
<name>A0A1H1EWV7_NATTX</name>
<dbReference type="Proteomes" id="UP000198848">
    <property type="component" value="Unassembled WGS sequence"/>
</dbReference>
<dbReference type="AlphaFoldDB" id="A0A1H1EWV7"/>
<dbReference type="PROSITE" id="PS51257">
    <property type="entry name" value="PROKAR_LIPOPROTEIN"/>
    <property type="match status" value="1"/>
</dbReference>
<evidence type="ECO:0000313" key="2">
    <source>
        <dbReference type="Proteomes" id="UP000198848"/>
    </source>
</evidence>